<reference evidence="1" key="1">
    <citation type="journal article" date="2021" name="PeerJ">
        <title>Extensive microbial diversity within the chicken gut microbiome revealed by metagenomics and culture.</title>
        <authorList>
            <person name="Gilroy R."/>
            <person name="Ravi A."/>
            <person name="Getino M."/>
            <person name="Pursley I."/>
            <person name="Horton D.L."/>
            <person name="Alikhan N.F."/>
            <person name="Baker D."/>
            <person name="Gharbi K."/>
            <person name="Hall N."/>
            <person name="Watson M."/>
            <person name="Adriaenssens E.M."/>
            <person name="Foster-Nyarko E."/>
            <person name="Jarju S."/>
            <person name="Secka A."/>
            <person name="Antonio M."/>
            <person name="Oren A."/>
            <person name="Chaudhuri R.R."/>
            <person name="La Ragione R."/>
            <person name="Hildebrand F."/>
            <person name="Pallen M.J."/>
        </authorList>
    </citation>
    <scope>NUCLEOTIDE SEQUENCE</scope>
    <source>
        <strain evidence="1">2189</strain>
    </source>
</reference>
<comment type="caution">
    <text evidence="1">The sequence shown here is derived from an EMBL/GenBank/DDBJ whole genome shotgun (WGS) entry which is preliminary data.</text>
</comment>
<sequence>MEEMYCCGCGGEAQGAEGYTCADCGAYVCRGCGKSGLCPHCYGRLLPFH</sequence>
<evidence type="ECO:0000313" key="1">
    <source>
        <dbReference type="EMBL" id="HIX50757.1"/>
    </source>
</evidence>
<reference evidence="1" key="2">
    <citation type="submission" date="2021-04" db="EMBL/GenBank/DDBJ databases">
        <authorList>
            <person name="Gilroy R."/>
        </authorList>
    </citation>
    <scope>NUCLEOTIDE SEQUENCE</scope>
    <source>
        <strain evidence="1">2189</strain>
    </source>
</reference>
<dbReference type="AlphaFoldDB" id="A0A9D1W1V3"/>
<organism evidence="1 2">
    <name type="scientific">Candidatus Borkfalkia faecavium</name>
    <dbReference type="NCBI Taxonomy" id="2838508"/>
    <lineage>
        <taxon>Bacteria</taxon>
        <taxon>Bacillati</taxon>
        <taxon>Bacillota</taxon>
        <taxon>Clostridia</taxon>
        <taxon>Christensenellales</taxon>
        <taxon>Christensenellaceae</taxon>
        <taxon>Candidatus Borkfalkia</taxon>
    </lineage>
</organism>
<dbReference type="Proteomes" id="UP000886847">
    <property type="component" value="Unassembled WGS sequence"/>
</dbReference>
<evidence type="ECO:0000313" key="2">
    <source>
        <dbReference type="Proteomes" id="UP000886847"/>
    </source>
</evidence>
<proteinExistence type="predicted"/>
<accession>A0A9D1W1V3</accession>
<protein>
    <submittedName>
        <fullName evidence="1">Uncharacterized protein</fullName>
    </submittedName>
</protein>
<dbReference type="EMBL" id="DXEW01000029">
    <property type="protein sequence ID" value="HIX50757.1"/>
    <property type="molecule type" value="Genomic_DNA"/>
</dbReference>
<name>A0A9D1W1V3_9FIRM</name>
<gene>
    <name evidence="1" type="ORF">H9851_05680</name>
</gene>